<sequence length="401" mass="42901">MTRIAYIVSEYPAPSHTFIRREIAELRRRGIAIDALSIRGTDARGDSPLDASERAATRVIQRGAASMLAIAAAEILRRPMRFARTLKLALTHRAPGAKAGLWSLFHLCEALVAAKLLREGGATHVHSHFANSGSTIALLAARFAGLPWSFTVHGISETDYPAGVMLGEKVRHADFVACASWFIRAQALRVVDPVYWDRTTIVRCGIDLTALPPVPEREAGQPVAIVCVGRLSSEKGHAGLLAAFGEVVASGQRATLELVGDGPCGDALRAQVAEAGLTDHVHFAGRLDERRTLERIAASDILVLPSLMEGLPVVLIEALALGKPVVSSWVAGVPELVEPDVNGLLFAPGDWARLAERLRTICADDALRTRLAENARARVAAEFAIDVAVRPLIARFGGADA</sequence>
<evidence type="ECO:0000313" key="6">
    <source>
        <dbReference type="Proteomes" id="UP001597283"/>
    </source>
</evidence>
<dbReference type="EC" id="2.4.-.-" evidence="5"/>
<dbReference type="Proteomes" id="UP001597283">
    <property type="component" value="Unassembled WGS sequence"/>
</dbReference>
<dbReference type="Gene3D" id="3.40.50.2000">
    <property type="entry name" value="Glycogen Phosphorylase B"/>
    <property type="match status" value="2"/>
</dbReference>
<comment type="caution">
    <text evidence="5">The sequence shown here is derived from an EMBL/GenBank/DDBJ whole genome shotgun (WGS) entry which is preliminary data.</text>
</comment>
<evidence type="ECO:0000256" key="2">
    <source>
        <dbReference type="ARBA" id="ARBA00022679"/>
    </source>
</evidence>
<accession>A0ABW4ND23</accession>
<dbReference type="PANTHER" id="PTHR12526">
    <property type="entry name" value="GLYCOSYLTRANSFERASE"/>
    <property type="match status" value="1"/>
</dbReference>
<keyword evidence="2 5" id="KW-0808">Transferase</keyword>
<dbReference type="GO" id="GO:0016757">
    <property type="term" value="F:glycosyltransferase activity"/>
    <property type="evidence" value="ECO:0007669"/>
    <property type="project" value="UniProtKB-KW"/>
</dbReference>
<dbReference type="Pfam" id="PF00534">
    <property type="entry name" value="Glycos_transf_1"/>
    <property type="match status" value="1"/>
</dbReference>
<dbReference type="InterPro" id="IPR001296">
    <property type="entry name" value="Glyco_trans_1"/>
</dbReference>
<gene>
    <name evidence="5" type="ORF">ACFSC3_03670</name>
</gene>
<proteinExistence type="predicted"/>
<evidence type="ECO:0000259" key="3">
    <source>
        <dbReference type="Pfam" id="PF00534"/>
    </source>
</evidence>
<evidence type="ECO:0000313" key="5">
    <source>
        <dbReference type="EMBL" id="MFD1786665.1"/>
    </source>
</evidence>
<feature type="domain" description="Glycosyl transferase family 1" evidence="3">
    <location>
        <begin position="220"/>
        <end position="377"/>
    </location>
</feature>
<dbReference type="RefSeq" id="WP_380938860.1">
    <property type="nucleotide sequence ID" value="NZ_JBHUFC010000002.1"/>
</dbReference>
<keyword evidence="1 5" id="KW-0328">Glycosyltransferase</keyword>
<name>A0ABW4ND23_9SPHN</name>
<evidence type="ECO:0000256" key="1">
    <source>
        <dbReference type="ARBA" id="ARBA00022676"/>
    </source>
</evidence>
<dbReference type="PANTHER" id="PTHR12526:SF510">
    <property type="entry name" value="D-INOSITOL 3-PHOSPHATE GLYCOSYLTRANSFERASE"/>
    <property type="match status" value="1"/>
</dbReference>
<protein>
    <submittedName>
        <fullName evidence="5">Glycosyltransferase</fullName>
        <ecNumber evidence="5">2.4.-.-</ecNumber>
    </submittedName>
</protein>
<evidence type="ECO:0000259" key="4">
    <source>
        <dbReference type="Pfam" id="PF13439"/>
    </source>
</evidence>
<keyword evidence="6" id="KW-1185">Reference proteome</keyword>
<dbReference type="EMBL" id="JBHUFC010000002">
    <property type="protein sequence ID" value="MFD1786665.1"/>
    <property type="molecule type" value="Genomic_DNA"/>
</dbReference>
<reference evidence="6" key="1">
    <citation type="journal article" date="2019" name="Int. J. Syst. Evol. Microbiol.">
        <title>The Global Catalogue of Microorganisms (GCM) 10K type strain sequencing project: providing services to taxonomists for standard genome sequencing and annotation.</title>
        <authorList>
            <consortium name="The Broad Institute Genomics Platform"/>
            <consortium name="The Broad Institute Genome Sequencing Center for Infectious Disease"/>
            <person name="Wu L."/>
            <person name="Ma J."/>
        </authorList>
    </citation>
    <scope>NUCLEOTIDE SEQUENCE [LARGE SCALE GENOMIC DNA]</scope>
    <source>
        <strain evidence="6">Q85</strain>
    </source>
</reference>
<dbReference type="InterPro" id="IPR028098">
    <property type="entry name" value="Glyco_trans_4-like_N"/>
</dbReference>
<dbReference type="Pfam" id="PF13439">
    <property type="entry name" value="Glyco_transf_4"/>
    <property type="match status" value="1"/>
</dbReference>
<feature type="domain" description="Glycosyltransferase subfamily 4-like N-terminal" evidence="4">
    <location>
        <begin position="105"/>
        <end position="209"/>
    </location>
</feature>
<dbReference type="SUPFAM" id="SSF53756">
    <property type="entry name" value="UDP-Glycosyltransferase/glycogen phosphorylase"/>
    <property type="match status" value="1"/>
</dbReference>
<organism evidence="5 6">
    <name type="scientific">Sphingomonas floccifaciens</name>
    <dbReference type="NCBI Taxonomy" id="1844115"/>
    <lineage>
        <taxon>Bacteria</taxon>
        <taxon>Pseudomonadati</taxon>
        <taxon>Pseudomonadota</taxon>
        <taxon>Alphaproteobacteria</taxon>
        <taxon>Sphingomonadales</taxon>
        <taxon>Sphingomonadaceae</taxon>
        <taxon>Sphingomonas</taxon>
    </lineage>
</organism>